<feature type="domain" description="Gelsolin-like" evidence="1">
    <location>
        <begin position="34"/>
        <end position="86"/>
    </location>
</feature>
<dbReference type="Gene3D" id="3.40.20.10">
    <property type="entry name" value="Severin"/>
    <property type="match status" value="3"/>
</dbReference>
<sequence length="301" mass="34504">GLKIWRIENFKVVPWPLDQYGKFMMVHYLCKENKALRHDIHFWLGKYTTKDEAGTAAYKTVELDNYLNTGPVEHREIQGYESRLFLSYFKNFVIMKGGIESGFNIVKPIEYQPQLFHIKSVGKTLTCTSVPISCDSLNTGDVFVLDQGLKIYQWNGSKAAGIEKHKAMEFASALKNERHGKPVVTVFEQDDNDADPFWDGVGGKNKLQMSLIKESDKILFRLSNSSGKMIFKEEARNDIKLFMLDTDDIFIVDVQYEVFIWIGSKSNVIEKSNSFKYAMNYMEESGKATNIPITRVIEGNE</sequence>
<dbReference type="GO" id="GO:0008154">
    <property type="term" value="P:actin polymerization or depolymerization"/>
    <property type="evidence" value="ECO:0007669"/>
    <property type="project" value="TreeGrafter"/>
</dbReference>
<dbReference type="InterPro" id="IPR029006">
    <property type="entry name" value="ADF-H/Gelsolin-like_dom_sf"/>
</dbReference>
<dbReference type="CDD" id="cd11290">
    <property type="entry name" value="gelsolin_S1_like"/>
    <property type="match status" value="1"/>
</dbReference>
<dbReference type="EMBL" id="MCOG01000490">
    <property type="protein sequence ID" value="ORY02385.1"/>
    <property type="molecule type" value="Genomic_DNA"/>
</dbReference>
<dbReference type="PRINTS" id="PR00597">
    <property type="entry name" value="GELSOLIN"/>
</dbReference>
<dbReference type="PANTHER" id="PTHR11977">
    <property type="entry name" value="VILLIN"/>
    <property type="match status" value="1"/>
</dbReference>
<dbReference type="GO" id="GO:0015629">
    <property type="term" value="C:actin cytoskeleton"/>
    <property type="evidence" value="ECO:0007669"/>
    <property type="project" value="TreeGrafter"/>
</dbReference>
<name>A0A1Y1YXU1_9FUNG</name>
<evidence type="ECO:0000313" key="3">
    <source>
        <dbReference type="Proteomes" id="UP000193920"/>
    </source>
</evidence>
<gene>
    <name evidence="2" type="ORF">LY90DRAFT_336967</name>
</gene>
<accession>A0A1Y1YXU1</accession>
<dbReference type="GO" id="GO:0005737">
    <property type="term" value="C:cytoplasm"/>
    <property type="evidence" value="ECO:0007669"/>
    <property type="project" value="TreeGrafter"/>
</dbReference>
<reference evidence="2 3" key="1">
    <citation type="submission" date="2016-08" db="EMBL/GenBank/DDBJ databases">
        <title>A Parts List for Fungal Cellulosomes Revealed by Comparative Genomics.</title>
        <authorList>
            <consortium name="DOE Joint Genome Institute"/>
            <person name="Haitjema C.H."/>
            <person name="Gilmore S.P."/>
            <person name="Henske J.K."/>
            <person name="Solomon K.V."/>
            <person name="De Groot R."/>
            <person name="Kuo A."/>
            <person name="Mondo S.J."/>
            <person name="Salamov A.A."/>
            <person name="Labutti K."/>
            <person name="Zhao Z."/>
            <person name="Chiniquy J."/>
            <person name="Barry K."/>
            <person name="Brewer H.M."/>
            <person name="Purvine S.O."/>
            <person name="Wright A.T."/>
            <person name="Boxma B."/>
            <person name="Van Alen T."/>
            <person name="Hackstein J.H."/>
            <person name="Baker S.E."/>
            <person name="Grigoriev I.V."/>
            <person name="O'Malley M.A."/>
        </authorList>
    </citation>
    <scope>NUCLEOTIDE SEQUENCE [LARGE SCALE GENOMIC DNA]</scope>
    <source>
        <strain evidence="2 3">G1</strain>
    </source>
</reference>
<organism evidence="2 3">
    <name type="scientific">Neocallimastix californiae</name>
    <dbReference type="NCBI Taxonomy" id="1754190"/>
    <lineage>
        <taxon>Eukaryota</taxon>
        <taxon>Fungi</taxon>
        <taxon>Fungi incertae sedis</taxon>
        <taxon>Chytridiomycota</taxon>
        <taxon>Chytridiomycota incertae sedis</taxon>
        <taxon>Neocallimastigomycetes</taxon>
        <taxon>Neocallimastigales</taxon>
        <taxon>Neocallimastigaceae</taxon>
        <taxon>Neocallimastix</taxon>
    </lineage>
</organism>
<proteinExistence type="predicted"/>
<dbReference type="InterPro" id="IPR007123">
    <property type="entry name" value="Gelsolin-like_dom"/>
</dbReference>
<comment type="caution">
    <text evidence="2">The sequence shown here is derived from an EMBL/GenBank/DDBJ whole genome shotgun (WGS) entry which is preliminary data.</text>
</comment>
<dbReference type="Pfam" id="PF00626">
    <property type="entry name" value="Gelsolin"/>
    <property type="match status" value="3"/>
</dbReference>
<dbReference type="OrthoDB" id="6375767at2759"/>
<feature type="non-terminal residue" evidence="2">
    <location>
        <position position="301"/>
    </location>
</feature>
<dbReference type="PANTHER" id="PTHR11977:SF130">
    <property type="entry name" value="SEVERIN"/>
    <property type="match status" value="1"/>
</dbReference>
<dbReference type="SUPFAM" id="SSF55753">
    <property type="entry name" value="Actin depolymerizing proteins"/>
    <property type="match status" value="3"/>
</dbReference>
<feature type="domain" description="Gelsolin-like" evidence="1">
    <location>
        <begin position="129"/>
        <end position="189"/>
    </location>
</feature>
<dbReference type="AlphaFoldDB" id="A0A1Y1YXU1"/>
<keyword evidence="3" id="KW-1185">Reference proteome</keyword>
<evidence type="ECO:0000259" key="1">
    <source>
        <dbReference type="Pfam" id="PF00626"/>
    </source>
</evidence>
<dbReference type="InterPro" id="IPR007122">
    <property type="entry name" value="Villin/Gelsolin"/>
</dbReference>
<feature type="non-terminal residue" evidence="2">
    <location>
        <position position="1"/>
    </location>
</feature>
<protein>
    <submittedName>
        <fullName evidence="2">Actin depolymerizing protein</fullName>
    </submittedName>
</protein>
<dbReference type="SMART" id="SM00262">
    <property type="entry name" value="GEL"/>
    <property type="match status" value="3"/>
</dbReference>
<dbReference type="Proteomes" id="UP000193920">
    <property type="component" value="Unassembled WGS sequence"/>
</dbReference>
<evidence type="ECO:0000313" key="2">
    <source>
        <dbReference type="EMBL" id="ORY02385.1"/>
    </source>
</evidence>
<dbReference type="STRING" id="1754190.A0A1Y1YXU1"/>
<feature type="domain" description="Gelsolin-like" evidence="1">
    <location>
        <begin position="243"/>
        <end position="285"/>
    </location>
</feature>
<dbReference type="GO" id="GO:0051015">
    <property type="term" value="F:actin filament binding"/>
    <property type="evidence" value="ECO:0007669"/>
    <property type="project" value="InterPro"/>
</dbReference>